<dbReference type="PANTHER" id="PTHR45831">
    <property type="entry name" value="LD24721P"/>
    <property type="match status" value="1"/>
</dbReference>
<protein>
    <submittedName>
        <fullName evidence="5">Uncharacterized protein</fullName>
    </submittedName>
</protein>
<dbReference type="EMBL" id="GL377584">
    <property type="protein sequence ID" value="EFJ26675.1"/>
    <property type="molecule type" value="Genomic_DNA"/>
</dbReference>
<dbReference type="InterPro" id="IPR011990">
    <property type="entry name" value="TPR-like_helical_dom_sf"/>
</dbReference>
<dbReference type="InParanoid" id="D8RN78"/>
<dbReference type="InterPro" id="IPR047150">
    <property type="entry name" value="SGT"/>
</dbReference>
<dbReference type="InterPro" id="IPR019734">
    <property type="entry name" value="TPR_rpt"/>
</dbReference>
<dbReference type="HOGENOM" id="CLU_913364_0_0_1"/>
<feature type="compositionally biased region" description="Low complexity" evidence="4">
    <location>
        <begin position="282"/>
        <end position="305"/>
    </location>
</feature>
<dbReference type="Gene3D" id="1.25.40.10">
    <property type="entry name" value="Tetratricopeptide repeat domain"/>
    <property type="match status" value="1"/>
</dbReference>
<proteinExistence type="predicted"/>
<organism evidence="6">
    <name type="scientific">Selaginella moellendorffii</name>
    <name type="common">Spikemoss</name>
    <dbReference type="NCBI Taxonomy" id="88036"/>
    <lineage>
        <taxon>Eukaryota</taxon>
        <taxon>Viridiplantae</taxon>
        <taxon>Streptophyta</taxon>
        <taxon>Embryophyta</taxon>
        <taxon>Tracheophyta</taxon>
        <taxon>Lycopodiopsida</taxon>
        <taxon>Selaginellales</taxon>
        <taxon>Selaginellaceae</taxon>
        <taxon>Selaginella</taxon>
    </lineage>
</organism>
<sequence length="305" mass="32967">MLFLFLCEAYKGKDESELLAEAFKAQGNGSMASHRYVEAIELYTLAISLSSNNAIFFANRAAAHTQAGNHGAAITDCHKAIEINPRYSKAYSRLGLVHYSQGRYLDAVEWFTKALEVDPSNTSASDNLQSARQKLVEALRGSSQYQEPGACVVNVTAQFETSDSENSSPARNSDAQAASGATAEEQTQEQHPQDHEGEARRDGSNEARTNPPEFQPDGLSGLLQCVMQGIQQGGAGLENLVPEVANMVRGFPAENFASGATATFDFAETLQSAIQNLGIPASQAQRNQNSSQQQQQQNQNQSSQE</sequence>
<dbReference type="Pfam" id="PF00515">
    <property type="entry name" value="TPR_1"/>
    <property type="match status" value="1"/>
</dbReference>
<accession>D8RN78</accession>
<dbReference type="PROSITE" id="PS50005">
    <property type="entry name" value="TPR"/>
    <property type="match status" value="1"/>
</dbReference>
<feature type="region of interest" description="Disordered" evidence="4">
    <location>
        <begin position="280"/>
        <end position="305"/>
    </location>
</feature>
<evidence type="ECO:0000313" key="5">
    <source>
        <dbReference type="EMBL" id="EFJ26675.1"/>
    </source>
</evidence>
<evidence type="ECO:0000256" key="2">
    <source>
        <dbReference type="ARBA" id="ARBA00022803"/>
    </source>
</evidence>
<reference evidence="5 6" key="1">
    <citation type="journal article" date="2011" name="Science">
        <title>The Selaginella genome identifies genetic changes associated with the evolution of vascular plants.</title>
        <authorList>
            <person name="Banks J.A."/>
            <person name="Nishiyama T."/>
            <person name="Hasebe M."/>
            <person name="Bowman J.L."/>
            <person name="Gribskov M."/>
            <person name="dePamphilis C."/>
            <person name="Albert V.A."/>
            <person name="Aono N."/>
            <person name="Aoyama T."/>
            <person name="Ambrose B.A."/>
            <person name="Ashton N.W."/>
            <person name="Axtell M.J."/>
            <person name="Barker E."/>
            <person name="Barker M.S."/>
            <person name="Bennetzen J.L."/>
            <person name="Bonawitz N.D."/>
            <person name="Chapple C."/>
            <person name="Cheng C."/>
            <person name="Correa L.G."/>
            <person name="Dacre M."/>
            <person name="DeBarry J."/>
            <person name="Dreyer I."/>
            <person name="Elias M."/>
            <person name="Engstrom E.M."/>
            <person name="Estelle M."/>
            <person name="Feng L."/>
            <person name="Finet C."/>
            <person name="Floyd S.K."/>
            <person name="Frommer W.B."/>
            <person name="Fujita T."/>
            <person name="Gramzow L."/>
            <person name="Gutensohn M."/>
            <person name="Harholt J."/>
            <person name="Hattori M."/>
            <person name="Heyl A."/>
            <person name="Hirai T."/>
            <person name="Hiwatashi Y."/>
            <person name="Ishikawa M."/>
            <person name="Iwata M."/>
            <person name="Karol K.G."/>
            <person name="Koehler B."/>
            <person name="Kolukisaoglu U."/>
            <person name="Kubo M."/>
            <person name="Kurata T."/>
            <person name="Lalonde S."/>
            <person name="Li K."/>
            <person name="Li Y."/>
            <person name="Litt A."/>
            <person name="Lyons E."/>
            <person name="Manning G."/>
            <person name="Maruyama T."/>
            <person name="Michael T.P."/>
            <person name="Mikami K."/>
            <person name="Miyazaki S."/>
            <person name="Morinaga S."/>
            <person name="Murata T."/>
            <person name="Mueller-Roeber B."/>
            <person name="Nelson D.R."/>
            <person name="Obara M."/>
            <person name="Oguri Y."/>
            <person name="Olmstead R.G."/>
            <person name="Onodera N."/>
            <person name="Petersen B.L."/>
            <person name="Pils B."/>
            <person name="Prigge M."/>
            <person name="Rensing S.A."/>
            <person name="Riano-Pachon D.M."/>
            <person name="Roberts A.W."/>
            <person name="Sato Y."/>
            <person name="Scheller H.V."/>
            <person name="Schulz B."/>
            <person name="Schulz C."/>
            <person name="Shakirov E.V."/>
            <person name="Shibagaki N."/>
            <person name="Shinohara N."/>
            <person name="Shippen D.E."/>
            <person name="Soerensen I."/>
            <person name="Sotooka R."/>
            <person name="Sugimoto N."/>
            <person name="Sugita M."/>
            <person name="Sumikawa N."/>
            <person name="Tanurdzic M."/>
            <person name="Theissen G."/>
            <person name="Ulvskov P."/>
            <person name="Wakazuki S."/>
            <person name="Weng J.K."/>
            <person name="Willats W.W."/>
            <person name="Wipf D."/>
            <person name="Wolf P.G."/>
            <person name="Yang L."/>
            <person name="Zimmer A.D."/>
            <person name="Zhu Q."/>
            <person name="Mitros T."/>
            <person name="Hellsten U."/>
            <person name="Loque D."/>
            <person name="Otillar R."/>
            <person name="Salamov A."/>
            <person name="Schmutz J."/>
            <person name="Shapiro H."/>
            <person name="Lindquist E."/>
            <person name="Lucas S."/>
            <person name="Rokhsar D."/>
            <person name="Grigoriev I.V."/>
        </authorList>
    </citation>
    <scope>NUCLEOTIDE SEQUENCE [LARGE SCALE GENOMIC DNA]</scope>
</reference>
<name>D8RN78_SELML</name>
<feature type="region of interest" description="Disordered" evidence="4">
    <location>
        <begin position="160"/>
        <end position="219"/>
    </location>
</feature>
<dbReference type="GO" id="GO:0072380">
    <property type="term" value="C:TRC complex"/>
    <property type="evidence" value="ECO:0000318"/>
    <property type="project" value="GO_Central"/>
</dbReference>
<gene>
    <name evidence="5" type="ORF">SELMODRAFT_413060</name>
</gene>
<evidence type="ECO:0000256" key="3">
    <source>
        <dbReference type="PROSITE-ProRule" id="PRU00339"/>
    </source>
</evidence>
<dbReference type="PROSITE" id="PS50293">
    <property type="entry name" value="TPR_REGION"/>
    <property type="match status" value="1"/>
</dbReference>
<evidence type="ECO:0000256" key="4">
    <source>
        <dbReference type="SAM" id="MobiDB-lite"/>
    </source>
</evidence>
<dbReference type="GO" id="GO:0060090">
    <property type="term" value="F:molecular adaptor activity"/>
    <property type="evidence" value="ECO:0000318"/>
    <property type="project" value="GO_Central"/>
</dbReference>
<dbReference type="PANTHER" id="PTHR45831:SF2">
    <property type="entry name" value="LD24721P"/>
    <property type="match status" value="1"/>
</dbReference>
<feature type="compositionally biased region" description="Basic and acidic residues" evidence="4">
    <location>
        <begin position="191"/>
        <end position="205"/>
    </location>
</feature>
<dbReference type="Gramene" id="EFJ26675">
    <property type="protein sequence ID" value="EFJ26675"/>
    <property type="gene ID" value="SELMODRAFT_413060"/>
</dbReference>
<dbReference type="KEGG" id="smo:SELMODRAFT_413060"/>
<dbReference type="SMART" id="SM00028">
    <property type="entry name" value="TPR"/>
    <property type="match status" value="3"/>
</dbReference>
<dbReference type="Proteomes" id="UP000001514">
    <property type="component" value="Unassembled WGS sequence"/>
</dbReference>
<keyword evidence="2 3" id="KW-0802">TPR repeat</keyword>
<feature type="compositionally biased region" description="Polar residues" evidence="4">
    <location>
        <begin position="160"/>
        <end position="176"/>
    </location>
</feature>
<dbReference type="GO" id="GO:0016020">
    <property type="term" value="C:membrane"/>
    <property type="evidence" value="ECO:0000318"/>
    <property type="project" value="GO_Central"/>
</dbReference>
<evidence type="ECO:0000313" key="6">
    <source>
        <dbReference type="Proteomes" id="UP000001514"/>
    </source>
</evidence>
<feature type="repeat" description="TPR" evidence="3">
    <location>
        <begin position="88"/>
        <end position="121"/>
    </location>
</feature>
<dbReference type="AlphaFoldDB" id="D8RN78"/>
<dbReference type="SUPFAM" id="SSF48452">
    <property type="entry name" value="TPR-like"/>
    <property type="match status" value="1"/>
</dbReference>
<dbReference type="STRING" id="88036.D8RN78"/>
<keyword evidence="6" id="KW-1185">Reference proteome</keyword>
<dbReference type="eggNOG" id="KOG0553">
    <property type="taxonomic scope" value="Eukaryota"/>
</dbReference>
<dbReference type="GO" id="GO:0006620">
    <property type="term" value="P:post-translational protein targeting to endoplasmic reticulum membrane"/>
    <property type="evidence" value="ECO:0000318"/>
    <property type="project" value="GO_Central"/>
</dbReference>
<keyword evidence="1" id="KW-0677">Repeat</keyword>
<evidence type="ECO:0000256" key="1">
    <source>
        <dbReference type="ARBA" id="ARBA00022737"/>
    </source>
</evidence>
<dbReference type="FunCoup" id="D8RN78">
    <property type="interactions" value="894"/>
</dbReference>